<dbReference type="RefSeq" id="WP_025877697.1">
    <property type="nucleotide sequence ID" value="NZ_CBCSJV010000003.1"/>
</dbReference>
<organism evidence="6 7">
    <name type="scientific">Stenotrophomonas indicatrix</name>
    <dbReference type="NCBI Taxonomy" id="2045451"/>
    <lineage>
        <taxon>Bacteria</taxon>
        <taxon>Pseudomonadati</taxon>
        <taxon>Pseudomonadota</taxon>
        <taxon>Gammaproteobacteria</taxon>
        <taxon>Lysobacterales</taxon>
        <taxon>Lysobacteraceae</taxon>
        <taxon>Stenotrophomonas</taxon>
    </lineage>
</organism>
<keyword evidence="2" id="KW-0805">Transcription regulation</keyword>
<evidence type="ECO:0000256" key="4">
    <source>
        <dbReference type="ARBA" id="ARBA00023163"/>
    </source>
</evidence>
<keyword evidence="4" id="KW-0804">Transcription</keyword>
<dbReference type="PANTHER" id="PTHR30537:SF79">
    <property type="entry name" value="TRANSCRIPTIONAL REGULATOR-RELATED"/>
    <property type="match status" value="1"/>
</dbReference>
<dbReference type="PRINTS" id="PR00039">
    <property type="entry name" value="HTHLYSR"/>
</dbReference>
<dbReference type="Gene3D" id="3.40.190.10">
    <property type="entry name" value="Periplasmic binding protein-like II"/>
    <property type="match status" value="2"/>
</dbReference>
<dbReference type="InterPro" id="IPR036388">
    <property type="entry name" value="WH-like_DNA-bd_sf"/>
</dbReference>
<dbReference type="Gene3D" id="1.10.10.10">
    <property type="entry name" value="Winged helix-like DNA-binding domain superfamily/Winged helix DNA-binding domain"/>
    <property type="match status" value="1"/>
</dbReference>
<reference evidence="7" key="1">
    <citation type="submission" date="2016-10" db="EMBL/GenBank/DDBJ databases">
        <authorList>
            <person name="Varghese N."/>
        </authorList>
    </citation>
    <scope>NUCLEOTIDE SEQUENCE [LARGE SCALE GENOMIC DNA]</scope>
    <source>
        <strain evidence="7">92MFCol6.1</strain>
    </source>
</reference>
<dbReference type="GO" id="GO:0006351">
    <property type="term" value="P:DNA-templated transcription"/>
    <property type="evidence" value="ECO:0007669"/>
    <property type="project" value="TreeGrafter"/>
</dbReference>
<dbReference type="InterPro" id="IPR000847">
    <property type="entry name" value="LysR_HTH_N"/>
</dbReference>
<dbReference type="SUPFAM" id="SSF46785">
    <property type="entry name" value="Winged helix' DNA-binding domain"/>
    <property type="match status" value="1"/>
</dbReference>
<evidence type="ECO:0000313" key="6">
    <source>
        <dbReference type="EMBL" id="SLM24126.1"/>
    </source>
</evidence>
<evidence type="ECO:0000256" key="3">
    <source>
        <dbReference type="ARBA" id="ARBA00023125"/>
    </source>
</evidence>
<evidence type="ECO:0000256" key="1">
    <source>
        <dbReference type="ARBA" id="ARBA00009437"/>
    </source>
</evidence>
<dbReference type="Pfam" id="PF03466">
    <property type="entry name" value="LysR_substrate"/>
    <property type="match status" value="1"/>
</dbReference>
<feature type="domain" description="HTH lysR-type" evidence="5">
    <location>
        <begin position="1"/>
        <end position="63"/>
    </location>
</feature>
<sequence length="314" mass="34408">MLLRPSLLPALAVFAVAARHQNFAQAAQELHLTASAVSHHVRRLEEVLATRLFLRHARGVRLTAEGRQLADAASAAFTDVAAVAHHLQPDADSVPLRIATLRSLSYCWLLPRLPRFTQAHPHIRIELHTGSGLDRYDENGPEVGIRYGLGQWPGLHAQHLMDDNLFPVASPALPGVEALQDPARIAELPLLSDLSPQGWRDWFRHAGVRPPSPLPAMHTFADSTDAMRAAVYGMGAVLARTHVAQPYLQRYELVRLPGPALKARYAYYVVHAEGRPPSPAARLFIDWLLGQAADERTPVPALPDSLLGRPSTPG</sequence>
<proteinExistence type="inferred from homology"/>
<accession>A0A1W1GXQ0</accession>
<dbReference type="InterPro" id="IPR036390">
    <property type="entry name" value="WH_DNA-bd_sf"/>
</dbReference>
<dbReference type="GO" id="GO:0003700">
    <property type="term" value="F:DNA-binding transcription factor activity"/>
    <property type="evidence" value="ECO:0007669"/>
    <property type="project" value="InterPro"/>
</dbReference>
<evidence type="ECO:0000259" key="5">
    <source>
        <dbReference type="PROSITE" id="PS50931"/>
    </source>
</evidence>
<dbReference type="CDD" id="cd08432">
    <property type="entry name" value="PBP2_GcdR_TrpI_HvrB_AmpR_like"/>
    <property type="match status" value="1"/>
</dbReference>
<dbReference type="GO" id="GO:0043565">
    <property type="term" value="F:sequence-specific DNA binding"/>
    <property type="evidence" value="ECO:0007669"/>
    <property type="project" value="TreeGrafter"/>
</dbReference>
<dbReference type="PANTHER" id="PTHR30537">
    <property type="entry name" value="HTH-TYPE TRANSCRIPTIONAL REGULATOR"/>
    <property type="match status" value="1"/>
</dbReference>
<protein>
    <submittedName>
        <fullName evidence="6">DNA-binding transcriptional regulator, LysR family</fullName>
    </submittedName>
</protein>
<dbReference type="InterPro" id="IPR058163">
    <property type="entry name" value="LysR-type_TF_proteobact-type"/>
</dbReference>
<evidence type="ECO:0000313" key="7">
    <source>
        <dbReference type="Proteomes" id="UP000191133"/>
    </source>
</evidence>
<dbReference type="EMBL" id="FWEU01000002">
    <property type="protein sequence ID" value="SLM24126.1"/>
    <property type="molecule type" value="Genomic_DNA"/>
</dbReference>
<dbReference type="InterPro" id="IPR005119">
    <property type="entry name" value="LysR_subst-bd"/>
</dbReference>
<name>A0A1W1GXQ0_9GAMM</name>
<comment type="similarity">
    <text evidence="1">Belongs to the LysR transcriptional regulatory family.</text>
</comment>
<dbReference type="Proteomes" id="UP000191133">
    <property type="component" value="Unassembled WGS sequence"/>
</dbReference>
<evidence type="ECO:0000256" key="2">
    <source>
        <dbReference type="ARBA" id="ARBA00023015"/>
    </source>
</evidence>
<dbReference type="PROSITE" id="PS50931">
    <property type="entry name" value="HTH_LYSR"/>
    <property type="match status" value="1"/>
</dbReference>
<dbReference type="Pfam" id="PF00126">
    <property type="entry name" value="HTH_1"/>
    <property type="match status" value="1"/>
</dbReference>
<dbReference type="AlphaFoldDB" id="A0A1W1GXQ0"/>
<dbReference type="SUPFAM" id="SSF53850">
    <property type="entry name" value="Periplasmic binding protein-like II"/>
    <property type="match status" value="1"/>
</dbReference>
<keyword evidence="3 6" id="KW-0238">DNA-binding</keyword>
<gene>
    <name evidence="6" type="ORF">SAMN04488690_1845</name>
</gene>